<evidence type="ECO:0000256" key="1">
    <source>
        <dbReference type="ARBA" id="ARBA00004141"/>
    </source>
</evidence>
<evidence type="ECO:0000256" key="3">
    <source>
        <dbReference type="ARBA" id="ARBA00022448"/>
    </source>
</evidence>
<dbReference type="Proteomes" id="UP000663929">
    <property type="component" value="Chromosome"/>
</dbReference>
<comment type="caution">
    <text evidence="11">Lacks conserved residue(s) required for the propagation of feature annotation.</text>
</comment>
<evidence type="ECO:0000256" key="12">
    <source>
        <dbReference type="SAM" id="SignalP"/>
    </source>
</evidence>
<dbReference type="Gene3D" id="1.20.20.10">
    <property type="entry name" value="F1F0 ATP synthase subunit C"/>
    <property type="match status" value="1"/>
</dbReference>
<accession>A0A8A4U300</accession>
<keyword evidence="12" id="KW-0732">Signal</keyword>
<dbReference type="PROSITE" id="PS00605">
    <property type="entry name" value="ATPASE_C"/>
    <property type="match status" value="1"/>
</dbReference>
<evidence type="ECO:0000256" key="2">
    <source>
        <dbReference type="ARBA" id="ARBA00006704"/>
    </source>
</evidence>
<evidence type="ECO:0000256" key="8">
    <source>
        <dbReference type="ARBA" id="ARBA00023065"/>
    </source>
</evidence>
<evidence type="ECO:0000256" key="10">
    <source>
        <dbReference type="ARBA" id="ARBA00023136"/>
    </source>
</evidence>
<keyword evidence="8 11" id="KW-0406">Ion transport</keyword>
<reference evidence="14" key="1">
    <citation type="submission" date="2021-03" db="EMBL/GenBank/DDBJ databases">
        <title>Acanthopleuribacteraceae sp. M133.</title>
        <authorList>
            <person name="Wang G."/>
        </authorList>
    </citation>
    <scope>NUCLEOTIDE SEQUENCE</scope>
    <source>
        <strain evidence="14">M133</strain>
    </source>
</reference>
<dbReference type="InterPro" id="IPR020537">
    <property type="entry name" value="ATP_synth_F0_csu_DDCD_BS"/>
</dbReference>
<dbReference type="InterPro" id="IPR038662">
    <property type="entry name" value="ATP_synth_F0_csu_sf"/>
</dbReference>
<evidence type="ECO:0000256" key="6">
    <source>
        <dbReference type="ARBA" id="ARBA00022781"/>
    </source>
</evidence>
<feature type="site" description="Reversibly protonated during proton transport" evidence="11">
    <location>
        <position position="79"/>
    </location>
</feature>
<dbReference type="SUPFAM" id="SSF81333">
    <property type="entry name" value="F1F0 ATP synthase subunit C"/>
    <property type="match status" value="1"/>
</dbReference>
<dbReference type="CDD" id="cd18121">
    <property type="entry name" value="ATP-synt_Fo_c"/>
    <property type="match status" value="1"/>
</dbReference>
<dbReference type="KEGG" id="scor:J3U87_11695"/>
<gene>
    <name evidence="11" type="primary">atpE</name>
    <name evidence="14" type="ORF">J3U87_11695</name>
</gene>
<keyword evidence="11" id="KW-1003">Cell membrane</keyword>
<evidence type="ECO:0000256" key="7">
    <source>
        <dbReference type="ARBA" id="ARBA00022989"/>
    </source>
</evidence>
<evidence type="ECO:0000313" key="15">
    <source>
        <dbReference type="Proteomes" id="UP000663929"/>
    </source>
</evidence>
<dbReference type="GO" id="GO:0045259">
    <property type="term" value="C:proton-transporting ATP synthase complex"/>
    <property type="evidence" value="ECO:0007669"/>
    <property type="project" value="UniProtKB-KW"/>
</dbReference>
<dbReference type="GO" id="GO:0033177">
    <property type="term" value="C:proton-transporting two-sector ATPase complex, proton-transporting domain"/>
    <property type="evidence" value="ECO:0007669"/>
    <property type="project" value="InterPro"/>
</dbReference>
<keyword evidence="10 11" id="KW-0472">Membrane</keyword>
<dbReference type="AlphaFoldDB" id="A0A8A4U300"/>
<dbReference type="GO" id="GO:0005886">
    <property type="term" value="C:plasma membrane"/>
    <property type="evidence" value="ECO:0007669"/>
    <property type="project" value="UniProtKB-SubCell"/>
</dbReference>
<proteinExistence type="inferred from homology"/>
<keyword evidence="11" id="KW-0066">ATP synthesis</keyword>
<evidence type="ECO:0000256" key="5">
    <source>
        <dbReference type="ARBA" id="ARBA00022692"/>
    </source>
</evidence>
<comment type="subcellular location">
    <subcellularLocation>
        <location evidence="11">Cell membrane</location>
        <topology evidence="11">Multi-pass membrane protein</topology>
    </subcellularLocation>
    <subcellularLocation>
        <location evidence="1">Membrane</location>
        <topology evidence="1">Multi-pass membrane protein</topology>
    </subcellularLocation>
</comment>
<dbReference type="InterPro" id="IPR002379">
    <property type="entry name" value="ATPase_proteolipid_c-like_dom"/>
</dbReference>
<comment type="similarity">
    <text evidence="2 11">Belongs to the ATPase C chain family.</text>
</comment>
<comment type="function">
    <text evidence="11">F(1)F(0) ATP synthase produces ATP from ADP in the presence of a proton or sodium gradient. F-type ATPases consist of two structural domains, F(1) containing the extramembraneous catalytic core and F(0) containing the membrane proton channel, linked together by a central stalk and a peripheral stalk. During catalysis, ATP synthesis in the catalytic domain of F(1) is coupled via a rotary mechanism of the central stalk subunits to proton translocation.</text>
</comment>
<name>A0A8A4U300_SULCO</name>
<feature type="signal peptide" evidence="12">
    <location>
        <begin position="1"/>
        <end position="19"/>
    </location>
</feature>
<keyword evidence="6 11" id="KW-0375">Hydrogen ion transport</keyword>
<dbReference type="GO" id="GO:0008289">
    <property type="term" value="F:lipid binding"/>
    <property type="evidence" value="ECO:0007669"/>
    <property type="project" value="UniProtKB-KW"/>
</dbReference>
<keyword evidence="15" id="KW-1185">Reference proteome</keyword>
<keyword evidence="7 11" id="KW-1133">Transmembrane helix</keyword>
<evidence type="ECO:0000313" key="14">
    <source>
        <dbReference type="EMBL" id="QTD53115.1"/>
    </source>
</evidence>
<dbReference type="EMBL" id="CP071793">
    <property type="protein sequence ID" value="QTD53115.1"/>
    <property type="molecule type" value="Genomic_DNA"/>
</dbReference>
<evidence type="ECO:0000259" key="13">
    <source>
        <dbReference type="Pfam" id="PF00137"/>
    </source>
</evidence>
<keyword evidence="9 11" id="KW-0446">Lipid-binding</keyword>
<dbReference type="GO" id="GO:0046933">
    <property type="term" value="F:proton-transporting ATP synthase activity, rotational mechanism"/>
    <property type="evidence" value="ECO:0007669"/>
    <property type="project" value="UniProtKB-UniRule"/>
</dbReference>
<protein>
    <recommendedName>
        <fullName evidence="11">ATP synthase subunit c</fullName>
    </recommendedName>
    <alternativeName>
        <fullName evidence="11">ATP synthase F(0) sector subunit c</fullName>
    </alternativeName>
    <alternativeName>
        <fullName evidence="11">F-type ATPase subunit c</fullName>
        <shortName evidence="11">F-ATPase subunit c</shortName>
    </alternativeName>
    <alternativeName>
        <fullName evidence="11">Lipid-binding protein</fullName>
    </alternativeName>
</protein>
<keyword evidence="3 11" id="KW-0813">Transport</keyword>
<sequence length="92" mass="9453">MRKFAAFLLIFFVTMTAMAQDAAGSGFTITPAFSMAIAAGICGLAQGKAIHAACEGIARNPGAAGNIRTTMIIGLALIESLALYTLVVVFAK</sequence>
<dbReference type="InterPro" id="IPR035921">
    <property type="entry name" value="F/V-ATP_Csub_sf"/>
</dbReference>
<dbReference type="PRINTS" id="PR00124">
    <property type="entry name" value="ATPASEC"/>
</dbReference>
<evidence type="ECO:0000256" key="9">
    <source>
        <dbReference type="ARBA" id="ARBA00023121"/>
    </source>
</evidence>
<keyword evidence="4 11" id="KW-0138">CF(0)</keyword>
<comment type="function">
    <text evidence="11">Key component of the F(0) channel; it plays a direct role in translocation across the membrane. A homomeric c-ring of between 10-14 subunits forms the central stalk rotor element with the F(1) delta and epsilon subunits.</text>
</comment>
<feature type="transmembrane region" description="Helical" evidence="11">
    <location>
        <begin position="71"/>
        <end position="91"/>
    </location>
</feature>
<evidence type="ECO:0000256" key="11">
    <source>
        <dbReference type="HAMAP-Rule" id="MF_01396"/>
    </source>
</evidence>
<dbReference type="HAMAP" id="MF_01396">
    <property type="entry name" value="ATP_synth_c_bact"/>
    <property type="match status" value="1"/>
</dbReference>
<keyword evidence="5 11" id="KW-0812">Transmembrane</keyword>
<organism evidence="14 15">
    <name type="scientific">Sulfidibacter corallicola</name>
    <dbReference type="NCBI Taxonomy" id="2818388"/>
    <lineage>
        <taxon>Bacteria</taxon>
        <taxon>Pseudomonadati</taxon>
        <taxon>Acidobacteriota</taxon>
        <taxon>Holophagae</taxon>
        <taxon>Acanthopleuribacterales</taxon>
        <taxon>Acanthopleuribacteraceae</taxon>
        <taxon>Sulfidibacter</taxon>
    </lineage>
</organism>
<dbReference type="Pfam" id="PF00137">
    <property type="entry name" value="ATP-synt_C"/>
    <property type="match status" value="1"/>
</dbReference>
<feature type="domain" description="V-ATPase proteolipid subunit C-like" evidence="13">
    <location>
        <begin position="32"/>
        <end position="90"/>
    </location>
</feature>
<evidence type="ECO:0000256" key="4">
    <source>
        <dbReference type="ARBA" id="ARBA00022547"/>
    </source>
</evidence>
<feature type="chain" id="PRO_5035309611" description="ATP synthase subunit c" evidence="12">
    <location>
        <begin position="20"/>
        <end position="92"/>
    </location>
</feature>
<dbReference type="RefSeq" id="WP_237383213.1">
    <property type="nucleotide sequence ID" value="NZ_CP071793.1"/>
</dbReference>
<dbReference type="InterPro" id="IPR000454">
    <property type="entry name" value="ATP_synth_F0_csu"/>
</dbReference>